<feature type="domain" description="NAD-dependent epimerase/dehydratase" evidence="1">
    <location>
        <begin position="7"/>
        <end position="92"/>
    </location>
</feature>
<dbReference type="Gene3D" id="3.40.50.720">
    <property type="entry name" value="NAD(P)-binding Rossmann-like Domain"/>
    <property type="match status" value="1"/>
</dbReference>
<reference evidence="2" key="1">
    <citation type="journal article" date="2020" name="Fungal Divers.">
        <title>Resolving the Mortierellaceae phylogeny through synthesis of multi-gene phylogenetics and phylogenomics.</title>
        <authorList>
            <person name="Vandepol N."/>
            <person name="Liber J."/>
            <person name="Desiro A."/>
            <person name="Na H."/>
            <person name="Kennedy M."/>
            <person name="Barry K."/>
            <person name="Grigoriev I.V."/>
            <person name="Miller A.N."/>
            <person name="O'Donnell K."/>
            <person name="Stajich J.E."/>
            <person name="Bonito G."/>
        </authorList>
    </citation>
    <scope>NUCLEOTIDE SEQUENCE</scope>
    <source>
        <strain evidence="2">NRRL 2769</strain>
    </source>
</reference>
<keyword evidence="3" id="KW-1185">Reference proteome</keyword>
<dbReference type="Pfam" id="PF01370">
    <property type="entry name" value="Epimerase"/>
    <property type="match status" value="1"/>
</dbReference>
<accession>A0A9P6ST93</accession>
<dbReference type="InterPro" id="IPR036291">
    <property type="entry name" value="NAD(P)-bd_dom_sf"/>
</dbReference>
<feature type="non-terminal residue" evidence="2">
    <location>
        <position position="99"/>
    </location>
</feature>
<dbReference type="EMBL" id="JAAAID010003345">
    <property type="protein sequence ID" value="KAF9998609.1"/>
    <property type="molecule type" value="Genomic_DNA"/>
</dbReference>
<proteinExistence type="predicted"/>
<dbReference type="AlphaFoldDB" id="A0A9P6ST93"/>
<evidence type="ECO:0000313" key="2">
    <source>
        <dbReference type="EMBL" id="KAF9998609.1"/>
    </source>
</evidence>
<dbReference type="InterPro" id="IPR001509">
    <property type="entry name" value="Epimerase_deHydtase"/>
</dbReference>
<gene>
    <name evidence="2" type="ORF">BGZ80_006742</name>
</gene>
<name>A0A9P6ST93_9FUNG</name>
<sequence length="99" mass="10892">MSPQPTVLVLGGVGFVGRNFVAYLVENNLAAEIRVIDKVLPQTAYLNKRFQAAFEKVEFMQGNLSSPASVEKCFTRADGSSFDYVINLAAETKFSQPNE</sequence>
<protein>
    <recommendedName>
        <fullName evidence="1">NAD-dependent epimerase/dehydratase domain-containing protein</fullName>
    </recommendedName>
</protein>
<evidence type="ECO:0000313" key="3">
    <source>
        <dbReference type="Proteomes" id="UP000703661"/>
    </source>
</evidence>
<evidence type="ECO:0000259" key="1">
    <source>
        <dbReference type="Pfam" id="PF01370"/>
    </source>
</evidence>
<organism evidence="2 3">
    <name type="scientific">Entomortierella chlamydospora</name>
    <dbReference type="NCBI Taxonomy" id="101097"/>
    <lineage>
        <taxon>Eukaryota</taxon>
        <taxon>Fungi</taxon>
        <taxon>Fungi incertae sedis</taxon>
        <taxon>Mucoromycota</taxon>
        <taxon>Mortierellomycotina</taxon>
        <taxon>Mortierellomycetes</taxon>
        <taxon>Mortierellales</taxon>
        <taxon>Mortierellaceae</taxon>
        <taxon>Entomortierella</taxon>
    </lineage>
</organism>
<comment type="caution">
    <text evidence="2">The sequence shown here is derived from an EMBL/GenBank/DDBJ whole genome shotgun (WGS) entry which is preliminary data.</text>
</comment>
<dbReference type="Proteomes" id="UP000703661">
    <property type="component" value="Unassembled WGS sequence"/>
</dbReference>
<dbReference type="SUPFAM" id="SSF51735">
    <property type="entry name" value="NAD(P)-binding Rossmann-fold domains"/>
    <property type="match status" value="1"/>
</dbReference>